<name>A0A2P2IPT7_RHIMU</name>
<accession>A0A2P2IPT7</accession>
<proteinExistence type="predicted"/>
<dbReference type="EMBL" id="GGEC01002761">
    <property type="protein sequence ID" value="MBW83244.1"/>
    <property type="molecule type" value="Transcribed_RNA"/>
</dbReference>
<evidence type="ECO:0000313" key="1">
    <source>
        <dbReference type="EMBL" id="MBW83245.1"/>
    </source>
</evidence>
<dbReference type="EMBL" id="GGEC01002762">
    <property type="protein sequence ID" value="MBW83245.1"/>
    <property type="molecule type" value="Transcribed_RNA"/>
</dbReference>
<reference evidence="1" key="1">
    <citation type="submission" date="2018-02" db="EMBL/GenBank/DDBJ databases">
        <title>Rhizophora mucronata_Transcriptome.</title>
        <authorList>
            <person name="Meera S.P."/>
            <person name="Sreeshan A."/>
            <person name="Augustine A."/>
        </authorList>
    </citation>
    <scope>NUCLEOTIDE SEQUENCE</scope>
    <source>
        <tissue evidence="1">Leaf</tissue>
    </source>
</reference>
<sequence length="54" mass="6003">MDGRLFSPVSILQGSGVRRGYARESAVSQSVGVSELTDFSRGLQFHKPLHWKKV</sequence>
<protein>
    <submittedName>
        <fullName evidence="1">Uncharacterized protein</fullName>
    </submittedName>
</protein>
<dbReference type="AlphaFoldDB" id="A0A2P2IPT7"/>
<organism evidence="1">
    <name type="scientific">Rhizophora mucronata</name>
    <name type="common">Asiatic mangrove</name>
    <dbReference type="NCBI Taxonomy" id="61149"/>
    <lineage>
        <taxon>Eukaryota</taxon>
        <taxon>Viridiplantae</taxon>
        <taxon>Streptophyta</taxon>
        <taxon>Embryophyta</taxon>
        <taxon>Tracheophyta</taxon>
        <taxon>Spermatophyta</taxon>
        <taxon>Magnoliopsida</taxon>
        <taxon>eudicotyledons</taxon>
        <taxon>Gunneridae</taxon>
        <taxon>Pentapetalae</taxon>
        <taxon>rosids</taxon>
        <taxon>fabids</taxon>
        <taxon>Malpighiales</taxon>
        <taxon>Rhizophoraceae</taxon>
        <taxon>Rhizophora</taxon>
    </lineage>
</organism>